<evidence type="ECO:0000313" key="1">
    <source>
        <dbReference type="EMBL" id="MBK4739133.1"/>
    </source>
</evidence>
<gene>
    <name evidence="1" type="ORF">JJB74_31425</name>
</gene>
<proteinExistence type="predicted"/>
<sequence>MMQKTYIVIPDDVRFEDLNLSRDPVTSMVEFDMDPLERICEANDLDISALTGDDEDIVGGFLNAWYRAHRESGGAPDAVQEQLLAEVAAEKEFGFANVQTGPSTLQ</sequence>
<reference evidence="1" key="1">
    <citation type="submission" date="2021-01" db="EMBL/GenBank/DDBJ databases">
        <title>Genome sequence of strain Noviherbaspirillum sp. DKR-6.</title>
        <authorList>
            <person name="Chaudhary D.K."/>
        </authorList>
    </citation>
    <scope>NUCLEOTIDE SEQUENCE</scope>
    <source>
        <strain evidence="1">DKR-6</strain>
    </source>
</reference>
<dbReference type="Proteomes" id="UP000622890">
    <property type="component" value="Unassembled WGS sequence"/>
</dbReference>
<evidence type="ECO:0000313" key="2">
    <source>
        <dbReference type="Proteomes" id="UP000622890"/>
    </source>
</evidence>
<keyword evidence="2" id="KW-1185">Reference proteome</keyword>
<accession>A0A934T493</accession>
<protein>
    <submittedName>
        <fullName evidence="1">Uncharacterized protein</fullName>
    </submittedName>
</protein>
<organism evidence="1 2">
    <name type="scientific">Noviherbaspirillum pedocola</name>
    <dbReference type="NCBI Taxonomy" id="2801341"/>
    <lineage>
        <taxon>Bacteria</taxon>
        <taxon>Pseudomonadati</taxon>
        <taxon>Pseudomonadota</taxon>
        <taxon>Betaproteobacteria</taxon>
        <taxon>Burkholderiales</taxon>
        <taxon>Oxalobacteraceae</taxon>
        <taxon>Noviherbaspirillum</taxon>
    </lineage>
</organism>
<comment type="caution">
    <text evidence="1">The sequence shown here is derived from an EMBL/GenBank/DDBJ whole genome shotgun (WGS) entry which is preliminary data.</text>
</comment>
<dbReference type="EMBL" id="JAEPBG010000040">
    <property type="protein sequence ID" value="MBK4739133.1"/>
    <property type="molecule type" value="Genomic_DNA"/>
</dbReference>
<name>A0A934T493_9BURK</name>
<dbReference type="RefSeq" id="WP_200598502.1">
    <property type="nucleotide sequence ID" value="NZ_JAEPBG010000040.1"/>
</dbReference>
<dbReference type="AlphaFoldDB" id="A0A934T493"/>